<dbReference type="InterPro" id="IPR021831">
    <property type="entry name" value="ParD-like"/>
</dbReference>
<sequence length="132" mass="14430">MATKSLRLDENLVNQAQRHAKVEHRSINGQMEYWAKLGKAIASKISASDAYAVVQGVKGIRLETTPSRPIDSGEVFAELEADRAGGFLDKPVSSAPFYFEASVSHPGYLDKVDAKTGERQTGKFENGKFEAL</sequence>
<dbReference type="EMBL" id="FQZU01000003">
    <property type="protein sequence ID" value="SHI95875.1"/>
    <property type="molecule type" value="Genomic_DNA"/>
</dbReference>
<reference evidence="2" key="1">
    <citation type="submission" date="2016-11" db="EMBL/GenBank/DDBJ databases">
        <authorList>
            <person name="Varghese N."/>
            <person name="Submissions S."/>
        </authorList>
    </citation>
    <scope>NUCLEOTIDE SEQUENCE [LARGE SCALE GENOMIC DNA]</scope>
    <source>
        <strain evidence="2">DSM 16219</strain>
    </source>
</reference>
<dbReference type="AlphaFoldDB" id="A0A1M6FE00"/>
<organism evidence="1 2">
    <name type="scientific">Desulfatibacillum alkenivorans DSM 16219</name>
    <dbReference type="NCBI Taxonomy" id="1121393"/>
    <lineage>
        <taxon>Bacteria</taxon>
        <taxon>Pseudomonadati</taxon>
        <taxon>Thermodesulfobacteriota</taxon>
        <taxon>Desulfobacteria</taxon>
        <taxon>Desulfobacterales</taxon>
        <taxon>Desulfatibacillaceae</taxon>
        <taxon>Desulfatibacillum</taxon>
    </lineage>
</organism>
<gene>
    <name evidence="1" type="ORF">SAMN02745216_00795</name>
</gene>
<dbReference type="RefSeq" id="WP_073473094.1">
    <property type="nucleotide sequence ID" value="NZ_FQZU01000003.1"/>
</dbReference>
<keyword evidence="2" id="KW-1185">Reference proteome</keyword>
<dbReference type="Proteomes" id="UP000183994">
    <property type="component" value="Unassembled WGS sequence"/>
</dbReference>
<name>A0A1M6FE00_9BACT</name>
<proteinExistence type="predicted"/>
<protein>
    <submittedName>
        <fullName evidence="1">ParD-like antitoxin of type II toxin-antitoxin system</fullName>
    </submittedName>
</protein>
<dbReference type="STRING" id="1121393.SAMN02745216_00795"/>
<dbReference type="OrthoDB" id="5422561at2"/>
<dbReference type="Pfam" id="PF11903">
    <property type="entry name" value="ParD_like"/>
    <property type="match status" value="1"/>
</dbReference>
<evidence type="ECO:0000313" key="2">
    <source>
        <dbReference type="Proteomes" id="UP000183994"/>
    </source>
</evidence>
<evidence type="ECO:0000313" key="1">
    <source>
        <dbReference type="EMBL" id="SHI95875.1"/>
    </source>
</evidence>
<accession>A0A1M6FE00</accession>